<feature type="compositionally biased region" description="Low complexity" evidence="1">
    <location>
        <begin position="184"/>
        <end position="207"/>
    </location>
</feature>
<keyword evidence="2" id="KW-0732">Signal</keyword>
<feature type="region of interest" description="Disordered" evidence="1">
    <location>
        <begin position="179"/>
        <end position="231"/>
    </location>
</feature>
<protein>
    <submittedName>
        <fullName evidence="3">Uncharacterized protein</fullName>
    </submittedName>
</protein>
<evidence type="ECO:0000313" key="3">
    <source>
        <dbReference type="EMBL" id="WMW66800.1"/>
    </source>
</evidence>
<evidence type="ECO:0000256" key="1">
    <source>
        <dbReference type="SAM" id="MobiDB-lite"/>
    </source>
</evidence>
<dbReference type="Gene3D" id="1.20.120.1490">
    <property type="match status" value="1"/>
</dbReference>
<accession>A0ABY9R4X6</accession>
<feature type="compositionally biased region" description="Basic residues" evidence="1">
    <location>
        <begin position="222"/>
        <end position="231"/>
    </location>
</feature>
<proteinExistence type="predicted"/>
<name>A0ABY9R4X6_9BACT</name>
<dbReference type="Proteomes" id="UP001180616">
    <property type="component" value="Chromosome"/>
</dbReference>
<keyword evidence="4" id="KW-1185">Reference proteome</keyword>
<reference evidence="3" key="1">
    <citation type="submission" date="2023-09" db="EMBL/GenBank/DDBJ databases">
        <authorList>
            <consortium name="CW5 consortium"/>
            <person name="Lu C.-W."/>
        </authorList>
    </citation>
    <scope>NUCLEOTIDE SEQUENCE</scope>
    <source>
        <strain evidence="3">KPS</strain>
    </source>
</reference>
<feature type="region of interest" description="Disordered" evidence="1">
    <location>
        <begin position="65"/>
        <end position="84"/>
    </location>
</feature>
<feature type="signal peptide" evidence="2">
    <location>
        <begin position="1"/>
        <end position="22"/>
    </location>
</feature>
<gene>
    <name evidence="3" type="ORF">KPS_001415</name>
</gene>
<organism evidence="3 4">
    <name type="scientific">Nitratidesulfovibrio liaohensis</name>
    <dbReference type="NCBI Taxonomy" id="2604158"/>
    <lineage>
        <taxon>Bacteria</taxon>
        <taxon>Pseudomonadati</taxon>
        <taxon>Thermodesulfobacteriota</taxon>
        <taxon>Desulfovibrionia</taxon>
        <taxon>Desulfovibrionales</taxon>
        <taxon>Desulfovibrionaceae</taxon>
        <taxon>Nitratidesulfovibrio</taxon>
    </lineage>
</organism>
<feature type="chain" id="PRO_5047549608" evidence="2">
    <location>
        <begin position="23"/>
        <end position="231"/>
    </location>
</feature>
<dbReference type="RefSeq" id="WP_309542660.1">
    <property type="nucleotide sequence ID" value="NZ_CP133659.1"/>
</dbReference>
<sequence length="231" mass="23801">MLPATVRTGTCVALLLAGMALAAVTARAVGPLHAAFRSDSGPGYGPPPPAFPGMGLPPASPPVFSTGVPYGAPPPPTPPTAEQRSAIRSIRAAFAARFDALRQEQYAAWVALEAALTRATPDPDETARNASALRDVTTKQQDLVIEMRQRIIRETGIRTPLPGHLPPPHPSGMVEFSVPVPQRGPAADVAPGGAIPPDAAPNAAPDARSGIGAPPARPQRTPPHHHAPPPA</sequence>
<evidence type="ECO:0000313" key="4">
    <source>
        <dbReference type="Proteomes" id="UP001180616"/>
    </source>
</evidence>
<dbReference type="EMBL" id="CP133659">
    <property type="protein sequence ID" value="WMW66800.1"/>
    <property type="molecule type" value="Genomic_DNA"/>
</dbReference>
<evidence type="ECO:0000256" key="2">
    <source>
        <dbReference type="SAM" id="SignalP"/>
    </source>
</evidence>